<keyword evidence="1" id="KW-1133">Transmembrane helix</keyword>
<keyword evidence="1" id="KW-0472">Membrane</keyword>
<protein>
    <submittedName>
        <fullName evidence="2">Uncharacterized protein</fullName>
    </submittedName>
</protein>
<reference evidence="2 3" key="1">
    <citation type="submission" date="2014-04" db="EMBL/GenBank/DDBJ databases">
        <title>Evolutionary Origins and Diversification of the Mycorrhizal Mutualists.</title>
        <authorList>
            <consortium name="DOE Joint Genome Institute"/>
            <consortium name="Mycorrhizal Genomics Consortium"/>
            <person name="Kohler A."/>
            <person name="Kuo A."/>
            <person name="Nagy L.G."/>
            <person name="Floudas D."/>
            <person name="Copeland A."/>
            <person name="Barry K.W."/>
            <person name="Cichocki N."/>
            <person name="Veneault-Fourrey C."/>
            <person name="LaButti K."/>
            <person name="Lindquist E.A."/>
            <person name="Lipzen A."/>
            <person name="Lundell T."/>
            <person name="Morin E."/>
            <person name="Murat C."/>
            <person name="Riley R."/>
            <person name="Ohm R."/>
            <person name="Sun H."/>
            <person name="Tunlid A."/>
            <person name="Henrissat B."/>
            <person name="Grigoriev I.V."/>
            <person name="Hibbett D.S."/>
            <person name="Martin F."/>
        </authorList>
    </citation>
    <scope>NUCLEOTIDE SEQUENCE [LARGE SCALE GENOMIC DNA]</scope>
    <source>
        <strain evidence="2 3">Koide BX008</strain>
    </source>
</reference>
<name>A0A0C2WZW6_AMAMK</name>
<dbReference type="InParanoid" id="A0A0C2WZW6"/>
<gene>
    <name evidence="2" type="ORF">M378DRAFT_165783</name>
</gene>
<evidence type="ECO:0000313" key="3">
    <source>
        <dbReference type="Proteomes" id="UP000054549"/>
    </source>
</evidence>
<dbReference type="AlphaFoldDB" id="A0A0C2WZW6"/>
<keyword evidence="1" id="KW-0812">Transmembrane</keyword>
<dbReference type="HOGENOM" id="CLU_3037789_0_0_1"/>
<accession>A0A0C2WZW6</accession>
<feature type="transmembrane region" description="Helical" evidence="1">
    <location>
        <begin position="33"/>
        <end position="51"/>
    </location>
</feature>
<dbReference type="Proteomes" id="UP000054549">
    <property type="component" value="Unassembled WGS sequence"/>
</dbReference>
<keyword evidence="3" id="KW-1185">Reference proteome</keyword>
<sequence length="55" mass="6303">MDGMARMLWTDPKKSYTLIDSGTARQQHALPHFILLTFVPQSLAPFLWTILDESL</sequence>
<organism evidence="2 3">
    <name type="scientific">Amanita muscaria (strain Koide BX008)</name>
    <dbReference type="NCBI Taxonomy" id="946122"/>
    <lineage>
        <taxon>Eukaryota</taxon>
        <taxon>Fungi</taxon>
        <taxon>Dikarya</taxon>
        <taxon>Basidiomycota</taxon>
        <taxon>Agaricomycotina</taxon>
        <taxon>Agaricomycetes</taxon>
        <taxon>Agaricomycetidae</taxon>
        <taxon>Agaricales</taxon>
        <taxon>Pluteineae</taxon>
        <taxon>Amanitaceae</taxon>
        <taxon>Amanita</taxon>
    </lineage>
</organism>
<proteinExistence type="predicted"/>
<evidence type="ECO:0000313" key="2">
    <source>
        <dbReference type="EMBL" id="KIL62416.1"/>
    </source>
</evidence>
<feature type="non-terminal residue" evidence="2">
    <location>
        <position position="55"/>
    </location>
</feature>
<dbReference type="OrthoDB" id="3267813at2759"/>
<dbReference type="EMBL" id="KN818271">
    <property type="protein sequence ID" value="KIL62416.1"/>
    <property type="molecule type" value="Genomic_DNA"/>
</dbReference>
<evidence type="ECO:0000256" key="1">
    <source>
        <dbReference type="SAM" id="Phobius"/>
    </source>
</evidence>